<feature type="domain" description="Histidine kinase" evidence="9">
    <location>
        <begin position="336"/>
        <end position="552"/>
    </location>
</feature>
<evidence type="ECO:0000256" key="4">
    <source>
        <dbReference type="ARBA" id="ARBA00022553"/>
    </source>
</evidence>
<organism evidence="10 11">
    <name type="scientific">Nocardioides aestuarii</name>
    <dbReference type="NCBI Taxonomy" id="252231"/>
    <lineage>
        <taxon>Bacteria</taxon>
        <taxon>Bacillati</taxon>
        <taxon>Actinomycetota</taxon>
        <taxon>Actinomycetes</taxon>
        <taxon>Propionibacteriales</taxon>
        <taxon>Nocardioidaceae</taxon>
        <taxon>Nocardioides</taxon>
    </lineage>
</organism>
<dbReference type="GO" id="GO:0016301">
    <property type="term" value="F:kinase activity"/>
    <property type="evidence" value="ECO:0007669"/>
    <property type="project" value="UniProtKB-KW"/>
</dbReference>
<evidence type="ECO:0000256" key="6">
    <source>
        <dbReference type="ARBA" id="ARBA00022777"/>
    </source>
</evidence>
<evidence type="ECO:0000256" key="7">
    <source>
        <dbReference type="ARBA" id="ARBA00023012"/>
    </source>
</evidence>
<dbReference type="PRINTS" id="PR00344">
    <property type="entry name" value="BCTRLSENSOR"/>
</dbReference>
<reference evidence="11" key="1">
    <citation type="journal article" date="2019" name="Int. J. Syst. Evol. Microbiol.">
        <title>The Global Catalogue of Microorganisms (GCM) 10K type strain sequencing project: providing services to taxonomists for standard genome sequencing and annotation.</title>
        <authorList>
            <consortium name="The Broad Institute Genomics Platform"/>
            <consortium name="The Broad Institute Genome Sequencing Center for Infectious Disease"/>
            <person name="Wu L."/>
            <person name="Ma J."/>
        </authorList>
    </citation>
    <scope>NUCLEOTIDE SEQUENCE [LARGE SCALE GENOMIC DNA]</scope>
    <source>
        <strain evidence="11">CGMCC 1.12477</strain>
    </source>
</reference>
<evidence type="ECO:0000256" key="2">
    <source>
        <dbReference type="ARBA" id="ARBA00004236"/>
    </source>
</evidence>
<dbReference type="Pfam" id="PF00512">
    <property type="entry name" value="HisKA"/>
    <property type="match status" value="1"/>
</dbReference>
<comment type="catalytic activity">
    <reaction evidence="1">
        <text>ATP + protein L-histidine = ADP + protein N-phospho-L-histidine.</text>
        <dbReference type="EC" id="2.7.13.3"/>
    </reaction>
</comment>
<feature type="transmembrane region" description="Helical" evidence="8">
    <location>
        <begin position="121"/>
        <end position="141"/>
    </location>
</feature>
<keyword evidence="6 10" id="KW-0418">Kinase</keyword>
<sequence length="554" mass="59419">MTDHTRRDASRVGGGLLLAADPQPHALQGVFALLLAMGIVLRTVGGESFVLSTTSSIGLAVVVTLLASALAALLPWDRLPVWASALLPLLDIAAVGLLTVDDPTASSSVFIVLPAFWLGRLLGRTGAAVTLVAGLVLVGLPSLSEVGLTPTNLAAATLVPLVAAWASLAIASNFEQVRVQQEETEHHSAELSAALEVIEHQRRVSDAILDSVDVGLVLLDREGAYQAVNRRHRDFMRLAYPDGHAGRAGQLGHVFGPDGVSMLTRAQMPTVRALEGEEFDDCRIWVGEDPLTSRALSVSARAVRDDRGSFAGAALAYNDVTDFMRALRVKDDFISSVSHELRTPLTSIRGYSDLLLDRDDLPADAVRQLAVVIRNAERLQRLVVDLLHSAQIDMGPIQVDRVRSDLALIVGEAVAAAAPAATATHIDLSYTGPERLVVMVDQDRIRQVVDNLVSNAIKYTPPNGRVDVRLQVDGSRVELVVADTGIGIDAADRDRLFTRFWRSRHAEEQSIQGVGLGLSITKSIVESHGGRIEVDSEVGRGSTFRVRVPVDGRG</sequence>
<dbReference type="CDD" id="cd00075">
    <property type="entry name" value="HATPase"/>
    <property type="match status" value="1"/>
</dbReference>
<keyword evidence="8" id="KW-1133">Transmembrane helix</keyword>
<evidence type="ECO:0000256" key="1">
    <source>
        <dbReference type="ARBA" id="ARBA00000085"/>
    </source>
</evidence>
<keyword evidence="4" id="KW-0597">Phosphoprotein</keyword>
<dbReference type="PROSITE" id="PS50109">
    <property type="entry name" value="HIS_KIN"/>
    <property type="match status" value="1"/>
</dbReference>
<evidence type="ECO:0000256" key="8">
    <source>
        <dbReference type="SAM" id="Phobius"/>
    </source>
</evidence>
<feature type="transmembrane region" description="Helical" evidence="8">
    <location>
        <begin position="82"/>
        <end position="100"/>
    </location>
</feature>
<comment type="subcellular location">
    <subcellularLocation>
        <location evidence="2">Cell membrane</location>
    </subcellularLocation>
</comment>
<evidence type="ECO:0000313" key="11">
    <source>
        <dbReference type="Proteomes" id="UP001597351"/>
    </source>
</evidence>
<dbReference type="EMBL" id="JBHUGD010000003">
    <property type="protein sequence ID" value="MFD1948552.1"/>
    <property type="molecule type" value="Genomic_DNA"/>
</dbReference>
<feature type="transmembrane region" description="Helical" evidence="8">
    <location>
        <begin position="57"/>
        <end position="76"/>
    </location>
</feature>
<dbReference type="SUPFAM" id="SSF47384">
    <property type="entry name" value="Homodimeric domain of signal transducing histidine kinase"/>
    <property type="match status" value="1"/>
</dbReference>
<dbReference type="Gene3D" id="3.30.450.20">
    <property type="entry name" value="PAS domain"/>
    <property type="match status" value="1"/>
</dbReference>
<dbReference type="SMART" id="SM00388">
    <property type="entry name" value="HisKA"/>
    <property type="match status" value="1"/>
</dbReference>
<dbReference type="PANTHER" id="PTHR43711">
    <property type="entry name" value="TWO-COMPONENT HISTIDINE KINASE"/>
    <property type="match status" value="1"/>
</dbReference>
<dbReference type="InterPro" id="IPR005467">
    <property type="entry name" value="His_kinase_dom"/>
</dbReference>
<evidence type="ECO:0000256" key="5">
    <source>
        <dbReference type="ARBA" id="ARBA00022679"/>
    </source>
</evidence>
<keyword evidence="7" id="KW-0902">Two-component regulatory system</keyword>
<keyword evidence="11" id="KW-1185">Reference proteome</keyword>
<dbReference type="InterPro" id="IPR050736">
    <property type="entry name" value="Sensor_HK_Regulatory"/>
</dbReference>
<name>A0ABW4TSB7_9ACTN</name>
<dbReference type="SMART" id="SM00387">
    <property type="entry name" value="HATPase_c"/>
    <property type="match status" value="1"/>
</dbReference>
<dbReference type="CDD" id="cd00082">
    <property type="entry name" value="HisKA"/>
    <property type="match status" value="1"/>
</dbReference>
<evidence type="ECO:0000259" key="9">
    <source>
        <dbReference type="PROSITE" id="PS50109"/>
    </source>
</evidence>
<dbReference type="Gene3D" id="3.30.565.10">
    <property type="entry name" value="Histidine kinase-like ATPase, C-terminal domain"/>
    <property type="match status" value="1"/>
</dbReference>
<keyword evidence="8" id="KW-0812">Transmembrane</keyword>
<dbReference type="PANTHER" id="PTHR43711:SF28">
    <property type="entry name" value="SENSOR HISTIDINE KINASE YXDK"/>
    <property type="match status" value="1"/>
</dbReference>
<evidence type="ECO:0000256" key="3">
    <source>
        <dbReference type="ARBA" id="ARBA00012438"/>
    </source>
</evidence>
<dbReference type="SUPFAM" id="SSF55874">
    <property type="entry name" value="ATPase domain of HSP90 chaperone/DNA topoisomerase II/histidine kinase"/>
    <property type="match status" value="1"/>
</dbReference>
<dbReference type="EC" id="2.7.13.3" evidence="3"/>
<protein>
    <recommendedName>
        <fullName evidence="3">histidine kinase</fullName>
        <ecNumber evidence="3">2.7.13.3</ecNumber>
    </recommendedName>
</protein>
<dbReference type="Gene3D" id="1.10.287.130">
    <property type="match status" value="1"/>
</dbReference>
<accession>A0ABW4TSB7</accession>
<dbReference type="InterPro" id="IPR003594">
    <property type="entry name" value="HATPase_dom"/>
</dbReference>
<dbReference type="InterPro" id="IPR003661">
    <property type="entry name" value="HisK_dim/P_dom"/>
</dbReference>
<keyword evidence="8" id="KW-0472">Membrane</keyword>
<dbReference type="Pfam" id="PF02518">
    <property type="entry name" value="HATPase_c"/>
    <property type="match status" value="1"/>
</dbReference>
<dbReference type="InterPro" id="IPR036097">
    <property type="entry name" value="HisK_dim/P_sf"/>
</dbReference>
<dbReference type="InterPro" id="IPR036890">
    <property type="entry name" value="HATPase_C_sf"/>
</dbReference>
<dbReference type="RefSeq" id="WP_343920717.1">
    <property type="nucleotide sequence ID" value="NZ_BAAAJT010000002.1"/>
</dbReference>
<dbReference type="Proteomes" id="UP001597351">
    <property type="component" value="Unassembled WGS sequence"/>
</dbReference>
<dbReference type="InterPro" id="IPR004358">
    <property type="entry name" value="Sig_transdc_His_kin-like_C"/>
</dbReference>
<proteinExistence type="predicted"/>
<gene>
    <name evidence="10" type="ORF">ACFSDE_17240</name>
</gene>
<comment type="caution">
    <text evidence="10">The sequence shown here is derived from an EMBL/GenBank/DDBJ whole genome shotgun (WGS) entry which is preliminary data.</text>
</comment>
<feature type="transmembrane region" description="Helical" evidence="8">
    <location>
        <begin position="26"/>
        <end position="45"/>
    </location>
</feature>
<keyword evidence="5" id="KW-0808">Transferase</keyword>
<evidence type="ECO:0000313" key="10">
    <source>
        <dbReference type="EMBL" id="MFD1948552.1"/>
    </source>
</evidence>